<accession>A0AC58UTY8</accession>
<organism evidence="1 2">
    <name type="scientific">Nicotiana tabacum</name>
    <name type="common">Common tobacco</name>
    <dbReference type="NCBI Taxonomy" id="4097"/>
    <lineage>
        <taxon>Eukaryota</taxon>
        <taxon>Viridiplantae</taxon>
        <taxon>Streptophyta</taxon>
        <taxon>Embryophyta</taxon>
        <taxon>Tracheophyta</taxon>
        <taxon>Spermatophyta</taxon>
        <taxon>Magnoliopsida</taxon>
        <taxon>eudicotyledons</taxon>
        <taxon>Gunneridae</taxon>
        <taxon>Pentapetalae</taxon>
        <taxon>asterids</taxon>
        <taxon>lamiids</taxon>
        <taxon>Solanales</taxon>
        <taxon>Solanaceae</taxon>
        <taxon>Nicotianoideae</taxon>
        <taxon>Nicotianeae</taxon>
        <taxon>Nicotiana</taxon>
    </lineage>
</organism>
<evidence type="ECO:0000313" key="2">
    <source>
        <dbReference type="RefSeq" id="XP_075112905.1"/>
    </source>
</evidence>
<protein>
    <submittedName>
        <fullName evidence="2">Uncharacterized protein LOC142182593</fullName>
    </submittedName>
</protein>
<reference evidence="1" key="1">
    <citation type="journal article" date="2014" name="Nat. Commun.">
        <title>The tobacco genome sequence and its comparison with those of tomato and potato.</title>
        <authorList>
            <person name="Sierro N."/>
            <person name="Battey J.N."/>
            <person name="Ouadi S."/>
            <person name="Bakaher N."/>
            <person name="Bovet L."/>
            <person name="Willig A."/>
            <person name="Goepfert S."/>
            <person name="Peitsch M.C."/>
            <person name="Ivanov N.V."/>
        </authorList>
    </citation>
    <scope>NUCLEOTIDE SEQUENCE [LARGE SCALE GENOMIC DNA]</scope>
</reference>
<gene>
    <name evidence="2" type="primary">LOC142182593</name>
</gene>
<name>A0AC58UTY8_TOBAC</name>
<evidence type="ECO:0000313" key="1">
    <source>
        <dbReference type="Proteomes" id="UP000790787"/>
    </source>
</evidence>
<reference evidence="2" key="2">
    <citation type="submission" date="2025-08" db="UniProtKB">
        <authorList>
            <consortium name="RefSeq"/>
        </authorList>
    </citation>
    <scope>IDENTIFICATION</scope>
    <source>
        <tissue evidence="2">Leaf</tissue>
    </source>
</reference>
<dbReference type="Proteomes" id="UP000790787">
    <property type="component" value="Chromosome 7"/>
</dbReference>
<dbReference type="RefSeq" id="XP_075112905.1">
    <property type="nucleotide sequence ID" value="XM_075256804.1"/>
</dbReference>
<proteinExistence type="predicted"/>
<keyword evidence="1" id="KW-1185">Reference proteome</keyword>
<sequence>MALHMCPAPRFSELWMMLLTHKARTLPSPDLVSPTTTLVATVVDPLFSTSSGYRGCSHGHGRDRGGSRGRGRGRAQDYSRGNISQFHYSPSPSPVPCGGPFQHSTFGRGILVPSPYHLPAFVAPTPTSTTVICQIYDLSGHMALACPQRHNYAYIAPSLQANMAALSLLSPPDKNSYLDSGATTHMTNDLGFGDGESSASLPH</sequence>